<evidence type="ECO:0000313" key="3">
    <source>
        <dbReference type="Proteomes" id="UP001162881"/>
    </source>
</evidence>
<organism evidence="2 3">
    <name type="scientific">Novosphingobium organovorum</name>
    <dbReference type="NCBI Taxonomy" id="2930092"/>
    <lineage>
        <taxon>Bacteria</taxon>
        <taxon>Pseudomonadati</taxon>
        <taxon>Pseudomonadota</taxon>
        <taxon>Alphaproteobacteria</taxon>
        <taxon>Sphingomonadales</taxon>
        <taxon>Sphingomonadaceae</taxon>
        <taxon>Novosphingobium</taxon>
    </lineage>
</organism>
<keyword evidence="3" id="KW-1185">Reference proteome</keyword>
<sequence length="65" mass="6388">VAAAVAADSASGASSGERRTVITQVSGGGLAPAGSGLDARTRGIGSRFRSASNDTGRLMAKEKKP</sequence>
<feature type="compositionally biased region" description="Low complexity" evidence="1">
    <location>
        <begin position="1"/>
        <end position="15"/>
    </location>
</feature>
<feature type="region of interest" description="Disordered" evidence="1">
    <location>
        <begin position="1"/>
        <end position="65"/>
    </location>
</feature>
<name>A0ABT0BJY3_9SPHN</name>
<dbReference type="Proteomes" id="UP001162881">
    <property type="component" value="Unassembled WGS sequence"/>
</dbReference>
<feature type="non-terminal residue" evidence="2">
    <location>
        <position position="1"/>
    </location>
</feature>
<evidence type="ECO:0000256" key="1">
    <source>
        <dbReference type="SAM" id="MobiDB-lite"/>
    </source>
</evidence>
<reference evidence="2" key="1">
    <citation type="submission" date="2022-03" db="EMBL/GenBank/DDBJ databases">
        <title>Identification of a novel bacterium isolated from mangrove sediments.</title>
        <authorList>
            <person name="Pan X."/>
        </authorList>
    </citation>
    <scope>NUCLEOTIDE SEQUENCE</scope>
    <source>
        <strain evidence="2">B1949</strain>
    </source>
</reference>
<proteinExistence type="predicted"/>
<dbReference type="EMBL" id="JALHLF010000234">
    <property type="protein sequence ID" value="MCJ2185131.1"/>
    <property type="molecule type" value="Genomic_DNA"/>
</dbReference>
<accession>A0ABT0BJY3</accession>
<protein>
    <submittedName>
        <fullName evidence="2">Type VI secretion protein</fullName>
    </submittedName>
</protein>
<gene>
    <name evidence="2" type="ORF">MTR62_20930</name>
</gene>
<evidence type="ECO:0000313" key="2">
    <source>
        <dbReference type="EMBL" id="MCJ2185131.1"/>
    </source>
</evidence>
<comment type="caution">
    <text evidence="2">The sequence shown here is derived from an EMBL/GenBank/DDBJ whole genome shotgun (WGS) entry which is preliminary data.</text>
</comment>